<reference evidence="2" key="1">
    <citation type="submission" date="2014-09" db="EMBL/GenBank/DDBJ databases">
        <authorList>
            <person name="Magalhaes I.L.F."/>
            <person name="Oliveira U."/>
            <person name="Santos F.R."/>
            <person name="Vidigal T.H.D.A."/>
            <person name="Brescovit A.D."/>
            <person name="Santos A.J."/>
        </authorList>
    </citation>
    <scope>NUCLEOTIDE SEQUENCE</scope>
    <source>
        <tissue evidence="2">Shoot tissue taken approximately 20 cm above the soil surface</tissue>
    </source>
</reference>
<evidence type="ECO:0000313" key="2">
    <source>
        <dbReference type="EMBL" id="JAD19343.1"/>
    </source>
</evidence>
<proteinExistence type="predicted"/>
<dbReference type="AlphaFoldDB" id="A0A0A8Y2D0"/>
<keyword evidence="1" id="KW-0812">Transmembrane</keyword>
<name>A0A0A8Y2D0_ARUDO</name>
<evidence type="ECO:0000256" key="1">
    <source>
        <dbReference type="SAM" id="Phobius"/>
    </source>
</evidence>
<sequence>MRITSRLCVSKSSFQYGRLNKMLFLVKFLHGTFFCGAFLFLSPFFPYLKPCK</sequence>
<keyword evidence="1" id="KW-1133">Transmembrane helix</keyword>
<reference evidence="2" key="2">
    <citation type="journal article" date="2015" name="Data Brief">
        <title>Shoot transcriptome of the giant reed, Arundo donax.</title>
        <authorList>
            <person name="Barrero R.A."/>
            <person name="Guerrero F.D."/>
            <person name="Moolhuijzen P."/>
            <person name="Goolsby J.A."/>
            <person name="Tidwell J."/>
            <person name="Bellgard S.E."/>
            <person name="Bellgard M.I."/>
        </authorList>
    </citation>
    <scope>NUCLEOTIDE SEQUENCE</scope>
    <source>
        <tissue evidence="2">Shoot tissue taken approximately 20 cm above the soil surface</tissue>
    </source>
</reference>
<protein>
    <submittedName>
        <fullName evidence="2">Uncharacterized protein</fullName>
    </submittedName>
</protein>
<keyword evidence="1" id="KW-0472">Membrane</keyword>
<dbReference type="EMBL" id="GBRH01278552">
    <property type="protein sequence ID" value="JAD19343.1"/>
    <property type="molecule type" value="Transcribed_RNA"/>
</dbReference>
<organism evidence="2">
    <name type="scientific">Arundo donax</name>
    <name type="common">Giant reed</name>
    <name type="synonym">Donax arundinaceus</name>
    <dbReference type="NCBI Taxonomy" id="35708"/>
    <lineage>
        <taxon>Eukaryota</taxon>
        <taxon>Viridiplantae</taxon>
        <taxon>Streptophyta</taxon>
        <taxon>Embryophyta</taxon>
        <taxon>Tracheophyta</taxon>
        <taxon>Spermatophyta</taxon>
        <taxon>Magnoliopsida</taxon>
        <taxon>Liliopsida</taxon>
        <taxon>Poales</taxon>
        <taxon>Poaceae</taxon>
        <taxon>PACMAD clade</taxon>
        <taxon>Arundinoideae</taxon>
        <taxon>Arundineae</taxon>
        <taxon>Arundo</taxon>
    </lineage>
</organism>
<accession>A0A0A8Y2D0</accession>
<feature type="transmembrane region" description="Helical" evidence="1">
    <location>
        <begin position="21"/>
        <end position="45"/>
    </location>
</feature>